<dbReference type="FunFam" id="2.30.110.10:FF:000081">
    <property type="entry name" value="Cellular repressor of E1A stimulated genes 1"/>
    <property type="match status" value="1"/>
</dbReference>
<feature type="domain" description="CREG-like beta-barrel" evidence="2">
    <location>
        <begin position="44"/>
        <end position="208"/>
    </location>
</feature>
<dbReference type="Pfam" id="PF13883">
    <property type="entry name" value="CREG_beta-barrel"/>
    <property type="match status" value="1"/>
</dbReference>
<dbReference type="Gene3D" id="2.30.110.10">
    <property type="entry name" value="Electron Transport, Fmn-binding Protein, Chain A"/>
    <property type="match status" value="1"/>
</dbReference>
<keyword evidence="1" id="KW-0732">Signal</keyword>
<feature type="chain" id="PRO_5043875253" description="CREG-like beta-barrel domain-containing protein" evidence="1">
    <location>
        <begin position="23"/>
        <end position="211"/>
    </location>
</feature>
<dbReference type="Proteomes" id="UP001162060">
    <property type="component" value="Unassembled WGS sequence"/>
</dbReference>
<reference evidence="3" key="1">
    <citation type="submission" date="2024-01" db="EMBL/GenBank/DDBJ databases">
        <authorList>
            <person name="Webb A."/>
        </authorList>
    </citation>
    <scope>NUCLEOTIDE SEQUENCE</scope>
    <source>
        <strain evidence="3">Pm1</strain>
    </source>
</reference>
<dbReference type="EMBL" id="CAKLBY020000227">
    <property type="protein sequence ID" value="CAK7937489.1"/>
    <property type="molecule type" value="Genomic_DNA"/>
</dbReference>
<comment type="caution">
    <text evidence="3">The sequence shown here is derived from an EMBL/GenBank/DDBJ whole genome shotgun (WGS) entry which is preliminary data.</text>
</comment>
<name>A0AAV1URR8_9STRA</name>
<dbReference type="InterPro" id="IPR055343">
    <property type="entry name" value="CREG_beta-barrel"/>
</dbReference>
<feature type="signal peptide" evidence="1">
    <location>
        <begin position="1"/>
        <end position="22"/>
    </location>
</feature>
<protein>
    <recommendedName>
        <fullName evidence="2">CREG-like beta-barrel domain-containing protein</fullName>
    </recommendedName>
</protein>
<dbReference type="PANTHER" id="PTHR13343:SF17">
    <property type="entry name" value="CELLULAR REPRESSOR OF E1A-STIMULATED GENES, ISOFORM A"/>
    <property type="match status" value="1"/>
</dbReference>
<evidence type="ECO:0000313" key="4">
    <source>
        <dbReference type="Proteomes" id="UP001162060"/>
    </source>
</evidence>
<dbReference type="GO" id="GO:0005737">
    <property type="term" value="C:cytoplasm"/>
    <property type="evidence" value="ECO:0007669"/>
    <property type="project" value="UniProtKB-ARBA"/>
</dbReference>
<gene>
    <name evidence="3" type="ORF">PM001_LOCUS22639</name>
</gene>
<proteinExistence type="predicted"/>
<dbReference type="SUPFAM" id="SSF50475">
    <property type="entry name" value="FMN-binding split barrel"/>
    <property type="match status" value="1"/>
</dbReference>
<evidence type="ECO:0000259" key="2">
    <source>
        <dbReference type="Pfam" id="PF13883"/>
    </source>
</evidence>
<dbReference type="PANTHER" id="PTHR13343">
    <property type="entry name" value="CREG1 PROTEIN"/>
    <property type="match status" value="1"/>
</dbReference>
<organism evidence="3 4">
    <name type="scientific">Peronospora matthiolae</name>
    <dbReference type="NCBI Taxonomy" id="2874970"/>
    <lineage>
        <taxon>Eukaryota</taxon>
        <taxon>Sar</taxon>
        <taxon>Stramenopiles</taxon>
        <taxon>Oomycota</taxon>
        <taxon>Peronosporomycetes</taxon>
        <taxon>Peronosporales</taxon>
        <taxon>Peronosporaceae</taxon>
        <taxon>Peronospora</taxon>
    </lineage>
</organism>
<evidence type="ECO:0000313" key="3">
    <source>
        <dbReference type="EMBL" id="CAK7937489.1"/>
    </source>
</evidence>
<accession>A0AAV1URR8</accession>
<evidence type="ECO:0000256" key="1">
    <source>
        <dbReference type="SAM" id="SignalP"/>
    </source>
</evidence>
<sequence>MPAMYQFIALYWILSAQLHVDARRVANVFPPSTFRLMAMNLDTRVSSARHARQMVHKNVWATISTISVQFRGVPYGHTVSYSDGIGYSKENSTGKLFFYITQLDSTGADLSVNSTASVALTMAQEGKHACVMDVEDPTCWKLTLIGHIVPVSGTQRVDAEKALFSKHPQMKHWPSTHGFLPYVLDIDNIVLLDFYGGAKHVPVDEYYEIQL</sequence>
<dbReference type="AlphaFoldDB" id="A0AAV1URR8"/>
<dbReference type="InterPro" id="IPR012349">
    <property type="entry name" value="Split_barrel_FMN-bd"/>
</dbReference>